<dbReference type="Proteomes" id="UP000515344">
    <property type="component" value="Chromosome"/>
</dbReference>
<dbReference type="InterPro" id="IPR044023">
    <property type="entry name" value="Ig_7"/>
</dbReference>
<evidence type="ECO:0000313" key="3">
    <source>
        <dbReference type="EMBL" id="QNA44166.1"/>
    </source>
</evidence>
<feature type="domain" description="Ig-like" evidence="2">
    <location>
        <begin position="989"/>
        <end position="1069"/>
    </location>
</feature>
<organism evidence="3 4">
    <name type="scientific">Lacibacter sediminis</name>
    <dbReference type="NCBI Taxonomy" id="2760713"/>
    <lineage>
        <taxon>Bacteria</taxon>
        <taxon>Pseudomonadati</taxon>
        <taxon>Bacteroidota</taxon>
        <taxon>Chitinophagia</taxon>
        <taxon>Chitinophagales</taxon>
        <taxon>Chitinophagaceae</taxon>
        <taxon>Lacibacter</taxon>
    </lineage>
</organism>
<feature type="domain" description="Ig-like" evidence="2">
    <location>
        <begin position="904"/>
        <end position="984"/>
    </location>
</feature>
<dbReference type="RefSeq" id="WP_182802428.1">
    <property type="nucleotide sequence ID" value="NZ_CP060007.1"/>
</dbReference>
<dbReference type="InterPro" id="IPR021655">
    <property type="entry name" value="Put_metal-bd"/>
</dbReference>
<dbReference type="NCBIfam" id="TIGR04183">
    <property type="entry name" value="Por_Secre_tail"/>
    <property type="match status" value="1"/>
</dbReference>
<feature type="domain" description="Ig-like" evidence="2">
    <location>
        <begin position="735"/>
        <end position="814"/>
    </location>
</feature>
<sequence>MYKVSNHYWWDIFYQQNRHNNRKSSFLKLLAVFLLLTIFHKTYAQIGPVFTVCPCGVIVQNNQPCPCVTYFRDADGDGFGNPNITFLGVSGTLPAGYSANNTDCNDSDKTIYPGAPELCDGKDNDCNSTIDDNIVFLIYYLDDDGDGFGNPSISKTDCSIPEKYVRNNTDCNDNDPDINKPGTFYRDFDEDGFGDPNSTQQSCTATLGGYVTNKDDCDDQNRYVAINTWVLDADNDALYVGQPVTTCSSPGIGYRLKTTQQPGDCNDNDASNKTVMYVSKNVTGFIQDGNSWATAFKTLQDALANVNGCTRQIWIAKGTYYPDEGVGAINNDRNATFSLKEGVSIYGGFSGIETSIDQRNLTLNKTVLSGDIDQNDNGGIASQANNSYHVVDGSNARNAPITIDGFTIKGGNALGHFFYEELGAGIHGGSGKVVNCIFTENIAKIGGALAIGGSYYYLEGNERVDVTAEVINCLFYNNIAEAGAAICVYAGLSSGYTGITNCTFFNEGSIITTQGFYVRPAIQNSIFWGSDAPFSTDSYVKYSIIQGGHLNYDNTSEGNLSVDPLFIDPANGNFQVQQISPAVNAGNDLLYSELLDLAGNPRKAGIIDMGAYELQPQVQPCPSISTITTSPTPASCQGANVTLTASGLTGMGTTYGITFKYFNEQTTDPYTGGTVIASLVNGSLTDNGTVATTSTSALPSGNGFIYAVLSPVPANTECRPAQMVNVTINTLSTPPTSITGTITICSGQSTTLTLSGGTAGTGATAQWFAGSCGSTLIGTGNSITVSPTVNTTYFVRYSGTCNTTACASVAVTVNTLSTAPTGITGTTTICNGQSTTLTISGGIAGTGATAQWFAGSCGSTVIGTGNSITVSPTVNTTYFVRYSGTCNTTACASVGVNVKTLSTAPKIAGTNTICNGQSTTLTAYDGIRGTGAEIEWFAGSCDGTPIEVGRFAITVSPASTTTYYARYKGDCNTTECAMRTVTVNTLSVAPTAITGDLVICTGESTTLTLAGGFAGTGATAQWFAGSCGSTVIGTGNSITVSPTVNTTYYVRYSGICNTTSCASVALTVKTAAFIAVPGNITQTNTVGKCGATVNYNSTVTGYPAPVVTYQFSGATNGSGSGTGSGSFFNVGTTDVLLVAENDCGISRSTFSITVSDNELPTIISVTASPSSLWPPNHKMKTVTLTTESTDNCGKPDCKIIGVISNEPEVGTGDGDLPNDWLITGSNTVELRAERSGAGNGRIYDIFVECTDASGNKATSKTQVIVAHNITAPQSGASYKIGSTVSFAGTFWDVPGNKHTARWVIDNSTVAGRVTAEPSGLKSGTVTGSYKFSTAGVYKLKMEIIDHNGNVSYANTNGDIDAIVVIYDPNGGYTFGGGSFNTTAGKVSYGFQNNYFKTATNPKGETQLEFKNGDFEFNALNFEYLSVSNAKAQLRGTGKITNGQSGINFIMTVIDGALDGTGKDKIRLKIFNKNTNEVYFDNQSGASDAADPVTVVNSGSTIVIGGTGKTRNEEEPVITAVPTFEVITAPNPSDSYFTLTVKSSNTTDRILVRVMDELGRVVEQKENVMSGTTIRFGDKYIPGMYFIMVQQGNNSKAVKLIRR</sequence>
<dbReference type="InterPro" id="IPR026444">
    <property type="entry name" value="Secre_tail"/>
</dbReference>
<dbReference type="Pfam" id="PF18962">
    <property type="entry name" value="Por_Secre_tail"/>
    <property type="match status" value="1"/>
</dbReference>
<dbReference type="KEGG" id="lacs:H4075_19160"/>
<dbReference type="EMBL" id="CP060007">
    <property type="protein sequence ID" value="QNA44166.1"/>
    <property type="molecule type" value="Genomic_DNA"/>
</dbReference>
<proteinExistence type="predicted"/>
<dbReference type="SUPFAM" id="SSF51126">
    <property type="entry name" value="Pectin lyase-like"/>
    <property type="match status" value="1"/>
</dbReference>
<dbReference type="Pfam" id="PF11617">
    <property type="entry name" value="Cu-binding_MopE"/>
    <property type="match status" value="2"/>
</dbReference>
<feature type="domain" description="Secretion system C-terminal sorting" evidence="1">
    <location>
        <begin position="1529"/>
        <end position="1600"/>
    </location>
</feature>
<reference evidence="4" key="1">
    <citation type="submission" date="2020-08" db="EMBL/GenBank/DDBJ databases">
        <title>Lacibacter sp. S13-6-6 genome sequencing.</title>
        <authorList>
            <person name="Jin L."/>
        </authorList>
    </citation>
    <scope>NUCLEOTIDE SEQUENCE [LARGE SCALE GENOMIC DNA]</scope>
    <source>
        <strain evidence="4">S13-6-6</strain>
    </source>
</reference>
<feature type="domain" description="Ig-like" evidence="2">
    <location>
        <begin position="819"/>
        <end position="899"/>
    </location>
</feature>
<dbReference type="Pfam" id="PF19081">
    <property type="entry name" value="Ig_7"/>
    <property type="match status" value="4"/>
</dbReference>
<evidence type="ECO:0000259" key="2">
    <source>
        <dbReference type="Pfam" id="PF19081"/>
    </source>
</evidence>
<accession>A0A7G5XFB3</accession>
<keyword evidence="4" id="KW-1185">Reference proteome</keyword>
<name>A0A7G5XFB3_9BACT</name>
<dbReference type="InterPro" id="IPR011050">
    <property type="entry name" value="Pectin_lyase_fold/virulence"/>
</dbReference>
<protein>
    <submittedName>
        <fullName evidence="3">T9SS type A sorting domain-containing protein</fullName>
    </submittedName>
</protein>
<gene>
    <name evidence="3" type="ORF">H4075_19160</name>
</gene>
<evidence type="ECO:0000313" key="4">
    <source>
        <dbReference type="Proteomes" id="UP000515344"/>
    </source>
</evidence>
<evidence type="ECO:0000259" key="1">
    <source>
        <dbReference type="Pfam" id="PF18962"/>
    </source>
</evidence>